<dbReference type="Proteomes" id="UP001597506">
    <property type="component" value="Unassembled WGS sequence"/>
</dbReference>
<organism evidence="1 2">
    <name type="scientific">Bacillus seohaeanensis</name>
    <dbReference type="NCBI Taxonomy" id="284580"/>
    <lineage>
        <taxon>Bacteria</taxon>
        <taxon>Bacillati</taxon>
        <taxon>Bacillota</taxon>
        <taxon>Bacilli</taxon>
        <taxon>Bacillales</taxon>
        <taxon>Bacillaceae</taxon>
        <taxon>Bacillus</taxon>
    </lineage>
</organism>
<comment type="caution">
    <text evidence="1">The sequence shown here is derived from an EMBL/GenBank/DDBJ whole genome shotgun (WGS) entry which is preliminary data.</text>
</comment>
<dbReference type="Gene3D" id="3.30.70.920">
    <property type="match status" value="1"/>
</dbReference>
<accession>A0ABW5RTS4</accession>
<evidence type="ECO:0000313" key="2">
    <source>
        <dbReference type="Proteomes" id="UP001597506"/>
    </source>
</evidence>
<dbReference type="EMBL" id="JBHUMF010000031">
    <property type="protein sequence ID" value="MFD2681741.1"/>
    <property type="molecule type" value="Genomic_DNA"/>
</dbReference>
<gene>
    <name evidence="1" type="ORF">ACFSUL_13455</name>
</gene>
<dbReference type="RefSeq" id="WP_377936229.1">
    <property type="nucleotide sequence ID" value="NZ_JBHUMF010000031.1"/>
</dbReference>
<reference evidence="2" key="1">
    <citation type="journal article" date="2019" name="Int. J. Syst. Evol. Microbiol.">
        <title>The Global Catalogue of Microorganisms (GCM) 10K type strain sequencing project: providing services to taxonomists for standard genome sequencing and annotation.</title>
        <authorList>
            <consortium name="The Broad Institute Genomics Platform"/>
            <consortium name="The Broad Institute Genome Sequencing Center for Infectious Disease"/>
            <person name="Wu L."/>
            <person name="Ma J."/>
        </authorList>
    </citation>
    <scope>NUCLEOTIDE SEQUENCE [LARGE SCALE GENOMIC DNA]</scope>
    <source>
        <strain evidence="2">KCTC 3913</strain>
    </source>
</reference>
<sequence length="62" mass="7451">MEDSDIIQAYSIVINELKMGIPYTAFVFFFMNTHRHDDLLKFIDIRSEITEVYRVLEMLVMF</sequence>
<name>A0ABW5RTS4_9BACI</name>
<evidence type="ECO:0000313" key="1">
    <source>
        <dbReference type="EMBL" id="MFD2681741.1"/>
    </source>
</evidence>
<proteinExistence type="predicted"/>
<keyword evidence="2" id="KW-1185">Reference proteome</keyword>
<protein>
    <submittedName>
        <fullName evidence="1">Uncharacterized protein</fullName>
    </submittedName>
</protein>